<gene>
    <name evidence="5" type="primary">pcaG</name>
    <name evidence="5" type="ORF">GCM10017577_59050</name>
</gene>
<dbReference type="RefSeq" id="WP_037049217.1">
    <property type="nucleotide sequence ID" value="NZ_BAAAUZ010000005.1"/>
</dbReference>
<evidence type="ECO:0000313" key="6">
    <source>
        <dbReference type="Proteomes" id="UP001143463"/>
    </source>
</evidence>
<dbReference type="GO" id="GO:0018578">
    <property type="term" value="F:protocatechuate 3,4-dioxygenase activity"/>
    <property type="evidence" value="ECO:0007669"/>
    <property type="project" value="InterPro"/>
</dbReference>
<sequence length="191" mass="20462">MSEQLPLTPSQTVGPYLRLGLDWPKGADVVPPGTPGEIVISGIVYDGAGVPITDGLIETWQADPDGRFAHPDDPRGAVEPSVPGFLGFGRSCTDETGRWSVRTVLPGALPALDTEAQEAPHLDVSVFARGLLDRVVTRIYLAGQPGNDADPLLAAVPAERRDTLVAEKVGEAEYRFDIHLQGDRETVFLQV</sequence>
<evidence type="ECO:0000256" key="3">
    <source>
        <dbReference type="ARBA" id="ARBA00023002"/>
    </source>
</evidence>
<evidence type="ECO:0000313" key="5">
    <source>
        <dbReference type="EMBL" id="GLL14757.1"/>
    </source>
</evidence>
<dbReference type="PANTHER" id="PTHR33711:SF9">
    <property type="entry name" value="PROTOCATECHUATE 3,4-DIOXYGENASE ALPHA CHAIN"/>
    <property type="match status" value="1"/>
</dbReference>
<dbReference type="InterPro" id="IPR015889">
    <property type="entry name" value="Intradiol_dOase_core"/>
</dbReference>
<dbReference type="AlphaFoldDB" id="A0A9W6NZI0"/>
<dbReference type="InterPro" id="IPR050770">
    <property type="entry name" value="Intradiol_RC_Dioxygenase"/>
</dbReference>
<dbReference type="PANTHER" id="PTHR33711">
    <property type="entry name" value="DIOXYGENASE, PUTATIVE (AFU_ORTHOLOGUE AFUA_2G02910)-RELATED"/>
    <property type="match status" value="1"/>
</dbReference>
<comment type="caution">
    <text evidence="5">The sequence shown here is derived from an EMBL/GenBank/DDBJ whole genome shotgun (WGS) entry which is preliminary data.</text>
</comment>
<dbReference type="GO" id="GO:0008199">
    <property type="term" value="F:ferric iron binding"/>
    <property type="evidence" value="ECO:0007669"/>
    <property type="project" value="InterPro"/>
</dbReference>
<comment type="similarity">
    <text evidence="1">Belongs to the intradiol ring-cleavage dioxygenase family.</text>
</comment>
<keyword evidence="3" id="KW-0560">Oxidoreductase</keyword>
<organism evidence="5 6">
    <name type="scientific">Pseudonocardia halophobica</name>
    <dbReference type="NCBI Taxonomy" id="29401"/>
    <lineage>
        <taxon>Bacteria</taxon>
        <taxon>Bacillati</taxon>
        <taxon>Actinomycetota</taxon>
        <taxon>Actinomycetes</taxon>
        <taxon>Pseudonocardiales</taxon>
        <taxon>Pseudonocardiaceae</taxon>
        <taxon>Pseudonocardia</taxon>
    </lineage>
</organism>
<reference evidence="5" key="1">
    <citation type="journal article" date="2014" name="Int. J. Syst. Evol. Microbiol.">
        <title>Complete genome sequence of Corynebacterium casei LMG S-19264T (=DSM 44701T), isolated from a smear-ripened cheese.</title>
        <authorList>
            <consortium name="US DOE Joint Genome Institute (JGI-PGF)"/>
            <person name="Walter F."/>
            <person name="Albersmeier A."/>
            <person name="Kalinowski J."/>
            <person name="Ruckert C."/>
        </authorList>
    </citation>
    <scope>NUCLEOTIDE SEQUENCE</scope>
    <source>
        <strain evidence="5">VKM Ac-1069</strain>
    </source>
</reference>
<dbReference type="EMBL" id="BSFQ01000036">
    <property type="protein sequence ID" value="GLL14757.1"/>
    <property type="molecule type" value="Genomic_DNA"/>
</dbReference>
<evidence type="ECO:0000259" key="4">
    <source>
        <dbReference type="Pfam" id="PF00775"/>
    </source>
</evidence>
<reference evidence="5" key="2">
    <citation type="submission" date="2023-01" db="EMBL/GenBank/DDBJ databases">
        <authorList>
            <person name="Sun Q."/>
            <person name="Evtushenko L."/>
        </authorList>
    </citation>
    <scope>NUCLEOTIDE SEQUENCE</scope>
    <source>
        <strain evidence="5">VKM Ac-1069</strain>
    </source>
</reference>
<dbReference type="InterPro" id="IPR000627">
    <property type="entry name" value="Intradiol_dOase_C"/>
</dbReference>
<dbReference type="Gene3D" id="2.60.130.10">
    <property type="entry name" value="Aromatic compound dioxygenase"/>
    <property type="match status" value="1"/>
</dbReference>
<evidence type="ECO:0000256" key="1">
    <source>
        <dbReference type="ARBA" id="ARBA00007825"/>
    </source>
</evidence>
<keyword evidence="2" id="KW-0223">Dioxygenase</keyword>
<dbReference type="Pfam" id="PF00775">
    <property type="entry name" value="Dioxygenase_C"/>
    <property type="match status" value="1"/>
</dbReference>
<dbReference type="CDD" id="cd03463">
    <property type="entry name" value="3_4-PCD_alpha"/>
    <property type="match status" value="1"/>
</dbReference>
<dbReference type="Proteomes" id="UP001143463">
    <property type="component" value="Unassembled WGS sequence"/>
</dbReference>
<evidence type="ECO:0000256" key="2">
    <source>
        <dbReference type="ARBA" id="ARBA00022964"/>
    </source>
</evidence>
<name>A0A9W6NZI0_9PSEU</name>
<feature type="domain" description="Intradiol ring-cleavage dioxygenases" evidence="4">
    <location>
        <begin position="32"/>
        <end position="182"/>
    </location>
</feature>
<proteinExistence type="inferred from homology"/>
<dbReference type="SUPFAM" id="SSF49482">
    <property type="entry name" value="Aromatic compound dioxygenase"/>
    <property type="match status" value="1"/>
</dbReference>
<keyword evidence="6" id="KW-1185">Reference proteome</keyword>
<dbReference type="InterPro" id="IPR012786">
    <property type="entry name" value="Protocat_dOase_a"/>
</dbReference>
<dbReference type="NCBIfam" id="TIGR02423">
    <property type="entry name" value="protocat_alph"/>
    <property type="match status" value="1"/>
</dbReference>
<accession>A0A9W6NZI0</accession>
<protein>
    <submittedName>
        <fullName evidence="5">Protocatechuate 3,4-dioxygenase subunit alpha</fullName>
    </submittedName>
</protein>